<dbReference type="InterPro" id="IPR046341">
    <property type="entry name" value="SET_dom_sf"/>
</dbReference>
<dbReference type="Pfam" id="PF00856">
    <property type="entry name" value="SET"/>
    <property type="match status" value="1"/>
</dbReference>
<dbReference type="EMBL" id="KZ857421">
    <property type="protein sequence ID" value="RDX47168.1"/>
    <property type="molecule type" value="Genomic_DNA"/>
</dbReference>
<name>A0A371D3Q7_9APHY</name>
<gene>
    <name evidence="2" type="ORF">OH76DRAFT_1324296</name>
</gene>
<feature type="domain" description="SET" evidence="1">
    <location>
        <begin position="1"/>
        <end position="150"/>
    </location>
</feature>
<dbReference type="Gene3D" id="2.170.270.10">
    <property type="entry name" value="SET domain"/>
    <property type="match status" value="1"/>
</dbReference>
<evidence type="ECO:0000259" key="1">
    <source>
        <dbReference type="PROSITE" id="PS50280"/>
    </source>
</evidence>
<feature type="non-terminal residue" evidence="2">
    <location>
        <position position="188"/>
    </location>
</feature>
<dbReference type="SMART" id="SM00317">
    <property type="entry name" value="SET"/>
    <property type="match status" value="1"/>
</dbReference>
<organism evidence="2 3">
    <name type="scientific">Lentinus brumalis</name>
    <dbReference type="NCBI Taxonomy" id="2498619"/>
    <lineage>
        <taxon>Eukaryota</taxon>
        <taxon>Fungi</taxon>
        <taxon>Dikarya</taxon>
        <taxon>Basidiomycota</taxon>
        <taxon>Agaricomycotina</taxon>
        <taxon>Agaricomycetes</taxon>
        <taxon>Polyporales</taxon>
        <taxon>Polyporaceae</taxon>
        <taxon>Lentinus</taxon>
    </lineage>
</organism>
<dbReference type="STRING" id="139420.A0A371D3Q7"/>
<protein>
    <submittedName>
        <fullName evidence="2">SET domain-containing protein</fullName>
    </submittedName>
</protein>
<dbReference type="PANTHER" id="PTHR47332">
    <property type="entry name" value="SET DOMAIN-CONTAINING PROTEIN 5"/>
    <property type="match status" value="1"/>
</dbReference>
<dbReference type="InterPro" id="IPR001214">
    <property type="entry name" value="SET_dom"/>
</dbReference>
<dbReference type="Proteomes" id="UP000256964">
    <property type="component" value="Unassembled WGS sequence"/>
</dbReference>
<dbReference type="AlphaFoldDB" id="A0A371D3Q7"/>
<proteinExistence type="predicted"/>
<dbReference type="CDD" id="cd20071">
    <property type="entry name" value="SET_SMYD"/>
    <property type="match status" value="1"/>
</dbReference>
<sequence>PTVYKVVPIKGAGLGLVATSDIVAGAVILRERPLVLVPRAYNMRSMNEGTRTLVSAVNTMHPENQRLFYALKNVEEGKTVASEEEGILDTNAYTCGAHNGRYGGVARDVSRANHSCRPNAEHCFDTATLTQSLRAFRDIPAGEEITVTYIDWSLKCEERQDRLRCRYSFNCTCKSCQLTGLERMESDL</sequence>
<reference evidence="2 3" key="1">
    <citation type="journal article" date="2018" name="Biotechnol. Biofuels">
        <title>Integrative visual omics of the white-rot fungus Polyporus brumalis exposes the biotechnological potential of its oxidative enzymes for delignifying raw plant biomass.</title>
        <authorList>
            <person name="Miyauchi S."/>
            <person name="Rancon A."/>
            <person name="Drula E."/>
            <person name="Hage H."/>
            <person name="Chaduli D."/>
            <person name="Favel A."/>
            <person name="Grisel S."/>
            <person name="Henrissat B."/>
            <person name="Herpoel-Gimbert I."/>
            <person name="Ruiz-Duenas F.J."/>
            <person name="Chevret D."/>
            <person name="Hainaut M."/>
            <person name="Lin J."/>
            <person name="Wang M."/>
            <person name="Pangilinan J."/>
            <person name="Lipzen A."/>
            <person name="Lesage-Meessen L."/>
            <person name="Navarro D."/>
            <person name="Riley R."/>
            <person name="Grigoriev I.V."/>
            <person name="Zhou S."/>
            <person name="Raouche S."/>
            <person name="Rosso M.N."/>
        </authorList>
    </citation>
    <scope>NUCLEOTIDE SEQUENCE [LARGE SCALE GENOMIC DNA]</scope>
    <source>
        <strain evidence="2 3">BRFM 1820</strain>
    </source>
</reference>
<evidence type="ECO:0000313" key="3">
    <source>
        <dbReference type="Proteomes" id="UP000256964"/>
    </source>
</evidence>
<dbReference type="InterPro" id="IPR053185">
    <property type="entry name" value="SET_domain_protein"/>
</dbReference>
<accession>A0A371D3Q7</accession>
<keyword evidence="3" id="KW-1185">Reference proteome</keyword>
<dbReference type="SUPFAM" id="SSF82199">
    <property type="entry name" value="SET domain"/>
    <property type="match status" value="1"/>
</dbReference>
<dbReference type="PROSITE" id="PS50280">
    <property type="entry name" value="SET"/>
    <property type="match status" value="1"/>
</dbReference>
<feature type="non-terminal residue" evidence="2">
    <location>
        <position position="1"/>
    </location>
</feature>
<dbReference type="PANTHER" id="PTHR47332:SF4">
    <property type="entry name" value="SET DOMAIN-CONTAINING PROTEIN 5"/>
    <property type="match status" value="1"/>
</dbReference>
<dbReference type="OrthoDB" id="265717at2759"/>
<evidence type="ECO:0000313" key="2">
    <source>
        <dbReference type="EMBL" id="RDX47168.1"/>
    </source>
</evidence>